<feature type="transmembrane region" description="Helical" evidence="1">
    <location>
        <begin position="334"/>
        <end position="359"/>
    </location>
</feature>
<accession>A0A815EPU1</accession>
<feature type="transmembrane region" description="Helical" evidence="1">
    <location>
        <begin position="227"/>
        <end position="245"/>
    </location>
</feature>
<organism evidence="2 3">
    <name type="scientific">Adineta ricciae</name>
    <name type="common">Rotifer</name>
    <dbReference type="NCBI Taxonomy" id="249248"/>
    <lineage>
        <taxon>Eukaryota</taxon>
        <taxon>Metazoa</taxon>
        <taxon>Spiralia</taxon>
        <taxon>Gnathifera</taxon>
        <taxon>Rotifera</taxon>
        <taxon>Eurotatoria</taxon>
        <taxon>Bdelloidea</taxon>
        <taxon>Adinetida</taxon>
        <taxon>Adinetidae</taxon>
        <taxon>Adineta</taxon>
    </lineage>
</organism>
<evidence type="ECO:0000256" key="1">
    <source>
        <dbReference type="SAM" id="Phobius"/>
    </source>
</evidence>
<dbReference type="AlphaFoldDB" id="A0A815EPU1"/>
<reference evidence="2" key="1">
    <citation type="submission" date="2021-02" db="EMBL/GenBank/DDBJ databases">
        <authorList>
            <person name="Nowell W R."/>
        </authorList>
    </citation>
    <scope>NUCLEOTIDE SEQUENCE</scope>
</reference>
<feature type="transmembrane region" description="Helical" evidence="1">
    <location>
        <begin position="308"/>
        <end position="327"/>
    </location>
</feature>
<gene>
    <name evidence="2" type="ORF">EDS130_LOCUS31262</name>
</gene>
<feature type="transmembrane region" description="Helical" evidence="1">
    <location>
        <begin position="413"/>
        <end position="436"/>
    </location>
</feature>
<comment type="caution">
    <text evidence="2">The sequence shown here is derived from an EMBL/GenBank/DDBJ whole genome shotgun (WGS) entry which is preliminary data.</text>
</comment>
<dbReference type="Pfam" id="PF04087">
    <property type="entry name" value="DUF389"/>
    <property type="match status" value="1"/>
</dbReference>
<dbReference type="EMBL" id="CAJNOJ010000227">
    <property type="protein sequence ID" value="CAF1313242.1"/>
    <property type="molecule type" value="Genomic_DNA"/>
</dbReference>
<dbReference type="OrthoDB" id="543859at2759"/>
<feature type="transmembrane region" description="Helical" evidence="1">
    <location>
        <begin position="203"/>
        <end position="221"/>
    </location>
</feature>
<dbReference type="PANTHER" id="PTHR20992:SF9">
    <property type="entry name" value="AT15442P-RELATED"/>
    <property type="match status" value="1"/>
</dbReference>
<dbReference type="Proteomes" id="UP000663852">
    <property type="component" value="Unassembled WGS sequence"/>
</dbReference>
<evidence type="ECO:0000313" key="3">
    <source>
        <dbReference type="Proteomes" id="UP000663852"/>
    </source>
</evidence>
<keyword evidence="1" id="KW-0812">Transmembrane</keyword>
<dbReference type="PANTHER" id="PTHR20992">
    <property type="entry name" value="AT15442P-RELATED"/>
    <property type="match status" value="1"/>
</dbReference>
<keyword evidence="1" id="KW-0472">Membrane</keyword>
<protein>
    <submittedName>
        <fullName evidence="2">Uncharacterized protein</fullName>
    </submittedName>
</protein>
<keyword evidence="1" id="KW-1133">Transmembrane helix</keyword>
<proteinExistence type="predicted"/>
<feature type="transmembrane region" description="Helical" evidence="1">
    <location>
        <begin position="265"/>
        <end position="284"/>
    </location>
</feature>
<dbReference type="InterPro" id="IPR005240">
    <property type="entry name" value="DUF389"/>
</dbReference>
<sequence>MKEKKTQAYTECRKRITKVMSGEEVCIIVIPNDLPTEENDHERNTTNNVQHTEEYPCPECEQSLASRLRYHTIPKLKLRDTIWIPTDSNRSFLVICYTELGPQSDGILDELRRAEIGIREGSKVFVIPLSCALGIQKIVDKQKTLPNSTSADAVDEQSHENNLPKTPLSINHGLFYPFLKSIRARLTVHKVLGVIRRQSSFTFDYFFFCILASVLACLGLLENNTVVLVWSALLSPLMGPIMGFVIGMRTRDKKLWSAGLKSECYGILIGILTGFIFGLCSTWSETKWGGSDSFPTDEMRSRGDYRRLWFGALVAIASGAAAALSVLGGNFGSLVGVAISASLLPPAVNTGLLFSYSLLSFSRSNIGRHLSKPSNATTFNSLPSFVNCTEFVDNKYVPLYSCDMPQEAAQLAVYSFIITLINIVSICVMAVCILLIKKVAPIVPDDEITQFWHSAESKKIRTLANNEVQSVTGKENGQDLIEAWKIIRDAHQDP</sequence>
<evidence type="ECO:0000313" key="2">
    <source>
        <dbReference type="EMBL" id="CAF1313242.1"/>
    </source>
</evidence>
<name>A0A815EPU1_ADIRI</name>